<dbReference type="InterPro" id="IPR050984">
    <property type="entry name" value="Gfo/Idh/MocA_domain"/>
</dbReference>
<keyword evidence="2" id="KW-0560">Oxidoreductase</keyword>
<evidence type="ECO:0000256" key="2">
    <source>
        <dbReference type="ARBA" id="ARBA00023002"/>
    </source>
</evidence>
<dbReference type="Gene3D" id="1.10.3270.10">
    <property type="entry name" value="HMGR, N-terminal domain"/>
    <property type="match status" value="1"/>
</dbReference>
<feature type="domain" description="Gfo/Idh/MocA-like oxidoreductase N-terminal" evidence="3">
    <location>
        <begin position="2"/>
        <end position="55"/>
    </location>
</feature>
<dbReference type="InterPro" id="IPR023282">
    <property type="entry name" value="HMG_CoA_Rdtase_N"/>
</dbReference>
<proteinExistence type="inferred from homology"/>
<protein>
    <recommendedName>
        <fullName evidence="3">Gfo/Idh/MocA-like oxidoreductase N-terminal domain-containing protein</fullName>
    </recommendedName>
</protein>
<dbReference type="GO" id="GO:0000166">
    <property type="term" value="F:nucleotide binding"/>
    <property type="evidence" value="ECO:0007669"/>
    <property type="project" value="InterPro"/>
</dbReference>
<reference evidence="4 5" key="1">
    <citation type="submission" date="2019-10" db="EMBL/GenBank/DDBJ databases">
        <title>Draft genome sequences of Lactobacillus strains.</title>
        <authorList>
            <person name="Cho G.-S."/>
            <person name="Fagbemigun O."/>
            <person name="Brinks E."/>
            <person name="Franz C.M.A.P."/>
        </authorList>
    </citation>
    <scope>NUCLEOTIDE SEQUENCE [LARGE SCALE GENOMIC DNA]</scope>
    <source>
        <strain evidence="4 5">313</strain>
    </source>
</reference>
<dbReference type="EMBL" id="WHOE01000026">
    <property type="protein sequence ID" value="MPW14275.1"/>
    <property type="molecule type" value="Genomic_DNA"/>
</dbReference>
<gene>
    <name evidence="4" type="ORF">GDZ32_04525</name>
</gene>
<dbReference type="Pfam" id="PF01408">
    <property type="entry name" value="GFO_IDH_MocA"/>
    <property type="match status" value="1"/>
</dbReference>
<organism evidence="4 5">
    <name type="scientific">Lactobacillus helveticus</name>
    <name type="common">Lactobacillus suntoryeus</name>
    <dbReference type="NCBI Taxonomy" id="1587"/>
    <lineage>
        <taxon>Bacteria</taxon>
        <taxon>Bacillati</taxon>
        <taxon>Bacillota</taxon>
        <taxon>Bacilli</taxon>
        <taxon>Lactobacillales</taxon>
        <taxon>Lactobacillaceae</taxon>
        <taxon>Lactobacillus</taxon>
    </lineage>
</organism>
<dbReference type="Proteomes" id="UP000430466">
    <property type="component" value="Unassembled WGS sequence"/>
</dbReference>
<evidence type="ECO:0000256" key="1">
    <source>
        <dbReference type="ARBA" id="ARBA00010928"/>
    </source>
</evidence>
<dbReference type="InterPro" id="IPR036291">
    <property type="entry name" value="NAD(P)-bd_dom_sf"/>
</dbReference>
<accession>A0A6A7K194</accession>
<sequence>MDIVYIGTPNNTHYDFIKKALLAGKHVLCEKPMVINREQFLELVNLAKEKQLILEETYTLFHMPVMNKIKEAIDAGKTEEINAGDSEQAWLYEAYDFEQYIDAGKDRGELAMAYTIIKIMDVLRQSWKFKYPNELKIQENN</sequence>
<dbReference type="PANTHER" id="PTHR22604:SF105">
    <property type="entry name" value="TRANS-1,2-DIHYDROBENZENE-1,2-DIOL DEHYDROGENASE"/>
    <property type="match status" value="1"/>
</dbReference>
<evidence type="ECO:0000313" key="4">
    <source>
        <dbReference type="EMBL" id="MPW14275.1"/>
    </source>
</evidence>
<dbReference type="Gene3D" id="3.30.360.10">
    <property type="entry name" value="Dihydrodipicolinate Reductase, domain 2"/>
    <property type="match status" value="1"/>
</dbReference>
<dbReference type="PANTHER" id="PTHR22604">
    <property type="entry name" value="OXIDOREDUCTASES"/>
    <property type="match status" value="1"/>
</dbReference>
<comment type="caution">
    <text evidence="4">The sequence shown here is derived from an EMBL/GenBank/DDBJ whole genome shotgun (WGS) entry which is preliminary data.</text>
</comment>
<dbReference type="SUPFAM" id="SSF51735">
    <property type="entry name" value="NAD(P)-binding Rossmann-fold domains"/>
    <property type="match status" value="1"/>
</dbReference>
<dbReference type="AlphaFoldDB" id="A0A6A7K194"/>
<evidence type="ECO:0000313" key="5">
    <source>
        <dbReference type="Proteomes" id="UP000430466"/>
    </source>
</evidence>
<name>A0A6A7K194_LACHE</name>
<evidence type="ECO:0000259" key="3">
    <source>
        <dbReference type="Pfam" id="PF01408"/>
    </source>
</evidence>
<comment type="similarity">
    <text evidence="1">Belongs to the Gfo/Idh/MocA family.</text>
</comment>
<dbReference type="GO" id="GO:0004420">
    <property type="term" value="F:hydroxymethylglutaryl-CoA reductase (NADPH) activity"/>
    <property type="evidence" value="ECO:0007669"/>
    <property type="project" value="InterPro"/>
</dbReference>
<dbReference type="InterPro" id="IPR000683">
    <property type="entry name" value="Gfo/Idh/MocA-like_OxRdtase_N"/>
</dbReference>